<organism evidence="2 3">
    <name type="scientific">Streblomastix strix</name>
    <dbReference type="NCBI Taxonomy" id="222440"/>
    <lineage>
        <taxon>Eukaryota</taxon>
        <taxon>Metamonada</taxon>
        <taxon>Preaxostyla</taxon>
        <taxon>Oxymonadida</taxon>
        <taxon>Streblomastigidae</taxon>
        <taxon>Streblomastix</taxon>
    </lineage>
</organism>
<dbReference type="EMBL" id="SNRW01001872">
    <property type="protein sequence ID" value="KAA6394707.1"/>
    <property type="molecule type" value="Genomic_DNA"/>
</dbReference>
<protein>
    <submittedName>
        <fullName evidence="2">Uncharacterized protein</fullName>
    </submittedName>
</protein>
<proteinExistence type="predicted"/>
<dbReference type="AlphaFoldDB" id="A0A5J4WIA9"/>
<feature type="region of interest" description="Disordered" evidence="1">
    <location>
        <begin position="43"/>
        <end position="63"/>
    </location>
</feature>
<feature type="compositionally biased region" description="Polar residues" evidence="1">
    <location>
        <begin position="43"/>
        <end position="61"/>
    </location>
</feature>
<reference evidence="2 3" key="1">
    <citation type="submission" date="2019-03" db="EMBL/GenBank/DDBJ databases">
        <title>Single cell metagenomics reveals metabolic interactions within the superorganism composed of flagellate Streblomastix strix and complex community of Bacteroidetes bacteria on its surface.</title>
        <authorList>
            <person name="Treitli S.C."/>
            <person name="Kolisko M."/>
            <person name="Husnik F."/>
            <person name="Keeling P."/>
            <person name="Hampl V."/>
        </authorList>
    </citation>
    <scope>NUCLEOTIDE SEQUENCE [LARGE SCALE GENOMIC DNA]</scope>
    <source>
        <strain evidence="2">ST1C</strain>
    </source>
</reference>
<gene>
    <name evidence="2" type="ORF">EZS28_009770</name>
</gene>
<evidence type="ECO:0000313" key="2">
    <source>
        <dbReference type="EMBL" id="KAA6394707.1"/>
    </source>
</evidence>
<name>A0A5J4WIA9_9EUKA</name>
<comment type="caution">
    <text evidence="2">The sequence shown here is derived from an EMBL/GenBank/DDBJ whole genome shotgun (WGS) entry which is preliminary data.</text>
</comment>
<sequence length="160" mass="16937">MIFHLVQKVEHDATPLSDGTATAGISTEYSLGNVGSASTYARSDQQHPIQTEDTIPNSDSAEGSYGESYNYRLGCNSIKPNVSQCIACTIVGIGEASPTGVTPFVPLNADDIKSSLPPNEDNNRSPPPAKGTDVPPLSNLINPVALTFAFNVLVPFINQF</sequence>
<accession>A0A5J4WIA9</accession>
<evidence type="ECO:0000256" key="1">
    <source>
        <dbReference type="SAM" id="MobiDB-lite"/>
    </source>
</evidence>
<evidence type="ECO:0000313" key="3">
    <source>
        <dbReference type="Proteomes" id="UP000324800"/>
    </source>
</evidence>
<dbReference type="Proteomes" id="UP000324800">
    <property type="component" value="Unassembled WGS sequence"/>
</dbReference>
<feature type="region of interest" description="Disordered" evidence="1">
    <location>
        <begin position="110"/>
        <end position="135"/>
    </location>
</feature>